<protein>
    <recommendedName>
        <fullName evidence="4">F-box domain-containing protein</fullName>
    </recommendedName>
</protein>
<accession>A0AAD7BMB2</accession>
<dbReference type="Proteomes" id="UP001221757">
    <property type="component" value="Unassembled WGS sequence"/>
</dbReference>
<evidence type="ECO:0000313" key="3">
    <source>
        <dbReference type="Proteomes" id="UP001221757"/>
    </source>
</evidence>
<dbReference type="EMBL" id="JARKIE010000597">
    <property type="protein sequence ID" value="KAJ7625405.1"/>
    <property type="molecule type" value="Genomic_DNA"/>
</dbReference>
<keyword evidence="3" id="KW-1185">Reference proteome</keyword>
<dbReference type="EMBL" id="JARKIE010000403">
    <property type="protein sequence ID" value="KAJ7645275.1"/>
    <property type="molecule type" value="Genomic_DNA"/>
</dbReference>
<evidence type="ECO:0000313" key="2">
    <source>
        <dbReference type="EMBL" id="KAJ7645275.1"/>
    </source>
</evidence>
<comment type="caution">
    <text evidence="1">The sequence shown here is derived from an EMBL/GenBank/DDBJ whole genome shotgun (WGS) entry which is preliminary data.</text>
</comment>
<dbReference type="Gene3D" id="1.20.1280.50">
    <property type="match status" value="1"/>
</dbReference>
<evidence type="ECO:0000313" key="1">
    <source>
        <dbReference type="EMBL" id="KAJ7625405.1"/>
    </source>
</evidence>
<sequence>MASSSTISILDFPPEITAEIFMYSFEIQTDPWRMENDPELPRLTPYQPPLLFGSICRQWRAIAFSTPNLWNNVVVH</sequence>
<gene>
    <name evidence="1" type="ORF">B0H17DRAFT_1024484</name>
    <name evidence="2" type="ORF">B0H17DRAFT_994527</name>
</gene>
<organism evidence="1 3">
    <name type="scientific">Mycena rosella</name>
    <name type="common">Pink bonnet</name>
    <name type="synonym">Agaricus rosellus</name>
    <dbReference type="NCBI Taxonomy" id="1033263"/>
    <lineage>
        <taxon>Eukaryota</taxon>
        <taxon>Fungi</taxon>
        <taxon>Dikarya</taxon>
        <taxon>Basidiomycota</taxon>
        <taxon>Agaricomycotina</taxon>
        <taxon>Agaricomycetes</taxon>
        <taxon>Agaricomycetidae</taxon>
        <taxon>Agaricales</taxon>
        <taxon>Marasmiineae</taxon>
        <taxon>Mycenaceae</taxon>
        <taxon>Mycena</taxon>
    </lineage>
</organism>
<proteinExistence type="predicted"/>
<name>A0AAD7BMB2_MYCRO</name>
<reference evidence="1" key="1">
    <citation type="submission" date="2023-03" db="EMBL/GenBank/DDBJ databases">
        <title>Massive genome expansion in bonnet fungi (Mycena s.s.) driven by repeated elements and novel gene families across ecological guilds.</title>
        <authorList>
            <consortium name="Lawrence Berkeley National Laboratory"/>
            <person name="Harder C.B."/>
            <person name="Miyauchi S."/>
            <person name="Viragh M."/>
            <person name="Kuo A."/>
            <person name="Thoen E."/>
            <person name="Andreopoulos B."/>
            <person name="Lu D."/>
            <person name="Skrede I."/>
            <person name="Drula E."/>
            <person name="Henrissat B."/>
            <person name="Morin E."/>
            <person name="Kohler A."/>
            <person name="Barry K."/>
            <person name="LaButti K."/>
            <person name="Morin E."/>
            <person name="Salamov A."/>
            <person name="Lipzen A."/>
            <person name="Mereny Z."/>
            <person name="Hegedus B."/>
            <person name="Baldrian P."/>
            <person name="Stursova M."/>
            <person name="Weitz H."/>
            <person name="Taylor A."/>
            <person name="Grigoriev I.V."/>
            <person name="Nagy L.G."/>
            <person name="Martin F."/>
            <person name="Kauserud H."/>
        </authorList>
    </citation>
    <scope>NUCLEOTIDE SEQUENCE</scope>
    <source>
        <strain evidence="1">CBHHK067</strain>
    </source>
</reference>
<evidence type="ECO:0008006" key="4">
    <source>
        <dbReference type="Google" id="ProtNLM"/>
    </source>
</evidence>
<feature type="non-terminal residue" evidence="1">
    <location>
        <position position="76"/>
    </location>
</feature>
<dbReference type="AlphaFoldDB" id="A0AAD7BMB2"/>